<feature type="transmembrane region" description="Helical" evidence="1">
    <location>
        <begin position="54"/>
        <end position="72"/>
    </location>
</feature>
<organism evidence="2 3">
    <name type="scientific">Extibacter muris</name>
    <dbReference type="NCBI Taxonomy" id="1796622"/>
    <lineage>
        <taxon>Bacteria</taxon>
        <taxon>Bacillati</taxon>
        <taxon>Bacillota</taxon>
        <taxon>Clostridia</taxon>
        <taxon>Lachnospirales</taxon>
        <taxon>Lachnospiraceae</taxon>
        <taxon>Extibacter</taxon>
    </lineage>
</organism>
<feature type="transmembrane region" description="Helical" evidence="1">
    <location>
        <begin position="79"/>
        <end position="100"/>
    </location>
</feature>
<accession>A0A4R4F9J4</accession>
<feature type="transmembrane region" description="Helical" evidence="1">
    <location>
        <begin position="12"/>
        <end position="34"/>
    </location>
</feature>
<keyword evidence="3" id="KW-1185">Reference proteome</keyword>
<keyword evidence="1" id="KW-1133">Transmembrane helix</keyword>
<reference evidence="2 3" key="1">
    <citation type="journal article" date="2016" name="Nat. Microbiol.">
        <title>The Mouse Intestinal Bacterial Collection (miBC) provides host-specific insight into cultured diversity and functional potential of the gut microbiota.</title>
        <authorList>
            <person name="Lagkouvardos I."/>
            <person name="Pukall R."/>
            <person name="Abt B."/>
            <person name="Foesel B.U."/>
            <person name="Meier-Kolthoff J.P."/>
            <person name="Kumar N."/>
            <person name="Bresciani A."/>
            <person name="Martinez I."/>
            <person name="Just S."/>
            <person name="Ziegler C."/>
            <person name="Brugiroux S."/>
            <person name="Garzetti D."/>
            <person name="Wenning M."/>
            <person name="Bui T.P."/>
            <person name="Wang J."/>
            <person name="Hugenholtz F."/>
            <person name="Plugge C.M."/>
            <person name="Peterson D.A."/>
            <person name="Hornef M.W."/>
            <person name="Baines J.F."/>
            <person name="Smidt H."/>
            <person name="Walter J."/>
            <person name="Kristiansen K."/>
            <person name="Nielsen H.B."/>
            <person name="Haller D."/>
            <person name="Overmann J."/>
            <person name="Stecher B."/>
            <person name="Clavel T."/>
        </authorList>
    </citation>
    <scope>NUCLEOTIDE SEQUENCE [LARGE SCALE GENOMIC DNA]</scope>
    <source>
        <strain evidence="2 3">DSM 28560</strain>
    </source>
</reference>
<comment type="caution">
    <text evidence="2">The sequence shown here is derived from an EMBL/GenBank/DDBJ whole genome shotgun (WGS) entry which is preliminary data.</text>
</comment>
<dbReference type="RefSeq" id="WP_132280940.1">
    <property type="nucleotide sequence ID" value="NZ_JAOBST010000029.1"/>
</dbReference>
<keyword evidence="1" id="KW-0812">Transmembrane</keyword>
<proteinExistence type="predicted"/>
<protein>
    <submittedName>
        <fullName evidence="2">Uncharacterized protein</fullName>
    </submittedName>
</protein>
<feature type="transmembrane region" description="Helical" evidence="1">
    <location>
        <begin position="106"/>
        <end position="125"/>
    </location>
</feature>
<gene>
    <name evidence="2" type="ORF">E1963_17730</name>
</gene>
<evidence type="ECO:0000256" key="1">
    <source>
        <dbReference type="SAM" id="Phobius"/>
    </source>
</evidence>
<keyword evidence="1" id="KW-0472">Membrane</keyword>
<dbReference type="AlphaFoldDB" id="A0A4R4F9J4"/>
<evidence type="ECO:0000313" key="2">
    <source>
        <dbReference type="EMBL" id="TDA20334.1"/>
    </source>
</evidence>
<dbReference type="EMBL" id="SMMX01000024">
    <property type="protein sequence ID" value="TDA20334.1"/>
    <property type="molecule type" value="Genomic_DNA"/>
</dbReference>
<evidence type="ECO:0000313" key="3">
    <source>
        <dbReference type="Proteomes" id="UP000295710"/>
    </source>
</evidence>
<sequence>MNPDKKNKQQKGALATGRLVTGIISIVLFALISFQSCAAGLSNALEQNNATSGTAGLLLAFVYLIAGIIGVATRNSAGAAGPAVCSVFYFIGAALTIGTGSSFGDLPVWGFIACAFGIVYVIAAVKTKKITIKDRL</sequence>
<name>A0A4R4F9J4_9FIRM</name>
<dbReference type="Proteomes" id="UP000295710">
    <property type="component" value="Unassembled WGS sequence"/>
</dbReference>